<keyword evidence="10" id="KW-0614">Plasmid</keyword>
<dbReference type="AlphaFoldDB" id="A0A068TJN6"/>
<comment type="subcellular location">
    <subcellularLocation>
        <location evidence="1">Cell membrane</location>
    </subcellularLocation>
</comment>
<keyword evidence="5 8" id="KW-1133">Transmembrane helix</keyword>
<dbReference type="GO" id="GO:0000166">
    <property type="term" value="F:nucleotide binding"/>
    <property type="evidence" value="ECO:0007669"/>
    <property type="project" value="UniProtKB-KW"/>
</dbReference>
<geneLocation type="plasmid" evidence="11">
    <name>II</name>
</geneLocation>
<evidence type="ECO:0000256" key="3">
    <source>
        <dbReference type="ARBA" id="ARBA00022692"/>
    </source>
</evidence>
<keyword evidence="4" id="KW-0547">Nucleotide-binding</keyword>
<protein>
    <recommendedName>
        <fullName evidence="9">Pycsar effector protein domain-containing protein</fullName>
    </recommendedName>
</protein>
<evidence type="ECO:0000313" key="10">
    <source>
        <dbReference type="EMBL" id="CDN58281.1"/>
    </source>
</evidence>
<evidence type="ECO:0000313" key="11">
    <source>
        <dbReference type="Proteomes" id="UP000028186"/>
    </source>
</evidence>
<gene>
    <name evidence="10" type="ORF">RG1141_PA14490</name>
</gene>
<dbReference type="PATRIC" id="fig|1028801.3.peg.6076"/>
<keyword evidence="2" id="KW-1003">Cell membrane</keyword>
<name>A0A068TJN6_NEOGA</name>
<dbReference type="Pfam" id="PF18967">
    <property type="entry name" value="PycTM"/>
    <property type="match status" value="1"/>
</dbReference>
<organism evidence="10 11">
    <name type="scientific">Neorhizobium galegae bv. officinalis bv. officinalis str. HAMBI 1141</name>
    <dbReference type="NCBI Taxonomy" id="1028801"/>
    <lineage>
        <taxon>Bacteria</taxon>
        <taxon>Pseudomonadati</taxon>
        <taxon>Pseudomonadota</taxon>
        <taxon>Alphaproteobacteria</taxon>
        <taxon>Hyphomicrobiales</taxon>
        <taxon>Rhizobiaceae</taxon>
        <taxon>Rhizobium/Agrobacterium group</taxon>
        <taxon>Neorhizobium</taxon>
    </lineage>
</organism>
<keyword evidence="7 8" id="KW-0472">Membrane</keyword>
<dbReference type="RefSeq" id="WP_040125582.1">
    <property type="nucleotide sequence ID" value="NZ_HG938356.1"/>
</dbReference>
<evidence type="ECO:0000256" key="8">
    <source>
        <dbReference type="SAM" id="Phobius"/>
    </source>
</evidence>
<evidence type="ECO:0000256" key="1">
    <source>
        <dbReference type="ARBA" id="ARBA00004236"/>
    </source>
</evidence>
<keyword evidence="6" id="KW-0051">Antiviral defense</keyword>
<feature type="domain" description="Pycsar effector protein" evidence="9">
    <location>
        <begin position="30"/>
        <end position="178"/>
    </location>
</feature>
<dbReference type="Proteomes" id="UP000028186">
    <property type="component" value="Plasmid pHAMBI1141a"/>
</dbReference>
<dbReference type="GO" id="GO:0051607">
    <property type="term" value="P:defense response to virus"/>
    <property type="evidence" value="ECO:0007669"/>
    <property type="project" value="UniProtKB-KW"/>
</dbReference>
<dbReference type="eggNOG" id="ENOG503472R">
    <property type="taxonomic scope" value="Bacteria"/>
</dbReference>
<feature type="transmembrane region" description="Helical" evidence="8">
    <location>
        <begin position="161"/>
        <end position="179"/>
    </location>
</feature>
<evidence type="ECO:0000256" key="5">
    <source>
        <dbReference type="ARBA" id="ARBA00022989"/>
    </source>
</evidence>
<dbReference type="InterPro" id="IPR043760">
    <property type="entry name" value="PycTM_dom"/>
</dbReference>
<dbReference type="EMBL" id="HG938356">
    <property type="protein sequence ID" value="CDN58281.1"/>
    <property type="molecule type" value="Genomic_DNA"/>
</dbReference>
<feature type="transmembrane region" description="Helical" evidence="8">
    <location>
        <begin position="77"/>
        <end position="103"/>
    </location>
</feature>
<dbReference type="GO" id="GO:0005886">
    <property type="term" value="C:plasma membrane"/>
    <property type="evidence" value="ECO:0007669"/>
    <property type="project" value="UniProtKB-SubCell"/>
</dbReference>
<evidence type="ECO:0000259" key="9">
    <source>
        <dbReference type="Pfam" id="PF18967"/>
    </source>
</evidence>
<keyword evidence="3 8" id="KW-0812">Transmembrane</keyword>
<sequence length="180" mass="20303">MSDFDSAPIEMLEMPMASGEITEEYFNHVRKINDVFYDQIKISDQKAAYIFTFMLAFLISSSEGRGVFTLARYTGGTWLAVVVSALLAIASVSSILSAILVVLPRRVAKSTSLFWGTWPQHRAIFEHAAQRSDVGYLFKEYLDNADVLSLIARQKYRCVSYAFRGMLFTVVSYVLLLLIT</sequence>
<dbReference type="KEGG" id="ngl:RG1141_PA14490"/>
<evidence type="ECO:0000256" key="6">
    <source>
        <dbReference type="ARBA" id="ARBA00023118"/>
    </source>
</evidence>
<reference evidence="11" key="1">
    <citation type="journal article" date="2014" name="BMC Genomics">
        <title>Genome sequencing of two Neorhizobium galegae strains reveals a noeT gene responsible for the unusual acetylation of the nodulation factors.</title>
        <authorList>
            <person name="Osterman J."/>
            <person name="Marsh J."/>
            <person name="Laine P.K."/>
            <person name="Zeng Z."/>
            <person name="Alatalo E."/>
            <person name="Sullivan J.T."/>
            <person name="Young J.P."/>
            <person name="Thomas-Oates J."/>
            <person name="Paulin L."/>
            <person name="Lindstrom K."/>
        </authorList>
    </citation>
    <scope>NUCLEOTIDE SEQUENCE [LARGE SCALE GENOMIC DNA]</scope>
    <source>
        <strain evidence="11">HAMBI 1141</strain>
        <plasmid evidence="11">II</plasmid>
    </source>
</reference>
<evidence type="ECO:0000256" key="4">
    <source>
        <dbReference type="ARBA" id="ARBA00022741"/>
    </source>
</evidence>
<feature type="transmembrane region" description="Helical" evidence="8">
    <location>
        <begin position="47"/>
        <end position="71"/>
    </location>
</feature>
<proteinExistence type="predicted"/>
<evidence type="ECO:0000256" key="2">
    <source>
        <dbReference type="ARBA" id="ARBA00022475"/>
    </source>
</evidence>
<accession>A0A068TJN6</accession>
<dbReference type="HOGENOM" id="CLU_134417_0_0_5"/>
<evidence type="ECO:0000256" key="7">
    <source>
        <dbReference type="ARBA" id="ARBA00023136"/>
    </source>
</evidence>